<dbReference type="Pfam" id="PF00455">
    <property type="entry name" value="DeoRC"/>
    <property type="match status" value="1"/>
</dbReference>
<dbReference type="EMBL" id="CR378678">
    <property type="protein sequence ID" value="CAG22907.1"/>
    <property type="molecule type" value="Genomic_DNA"/>
</dbReference>
<sequence length="264" mass="29404">MCITESNIKKITAKQRREEILAHIRTHNKGDVNKLAQKYKVSTVTIRNDLNYLEKKGCVTRCYGGALLNDLFTFDQALNDKKKINSNIKARLGAYAASLINHGDTVILDSGSTTEQIAYHLQDKRQLTIMTNGINIAYQLASQPDIDVMVTGGTIRRKSYSLHGSNGEELLTGFRFNKLFIGVDGFDINTGITTPHQGEADINRKMVEAAQTIIALTDSSKFGRQSFCLIARPHQLNILITDSGIPPHYHTELIQMGVDVRIID</sequence>
<dbReference type="Proteomes" id="UP000000593">
    <property type="component" value="Chromosome 2"/>
</dbReference>
<dbReference type="PRINTS" id="PR00037">
    <property type="entry name" value="HTHLACR"/>
</dbReference>
<dbReference type="PANTHER" id="PTHR30363">
    <property type="entry name" value="HTH-TYPE TRANSCRIPTIONAL REGULATOR SRLR-RELATED"/>
    <property type="match status" value="1"/>
</dbReference>
<evidence type="ECO:0000259" key="4">
    <source>
        <dbReference type="PROSITE" id="PS51000"/>
    </source>
</evidence>
<dbReference type="KEGG" id="ppr:PBPRB1035"/>
<dbReference type="Gene3D" id="1.10.10.10">
    <property type="entry name" value="Winged helix-like DNA-binding domain superfamily/Winged helix DNA-binding domain"/>
    <property type="match status" value="1"/>
</dbReference>
<dbReference type="eggNOG" id="COG1349">
    <property type="taxonomic scope" value="Bacteria"/>
</dbReference>
<dbReference type="GO" id="GO:0003700">
    <property type="term" value="F:DNA-binding transcription factor activity"/>
    <property type="evidence" value="ECO:0007669"/>
    <property type="project" value="InterPro"/>
</dbReference>
<dbReference type="SUPFAM" id="SSF46785">
    <property type="entry name" value="Winged helix' DNA-binding domain"/>
    <property type="match status" value="1"/>
</dbReference>
<dbReference type="HOGENOM" id="CLU_060699_3_1_6"/>
<dbReference type="InterPro" id="IPR036390">
    <property type="entry name" value="WH_DNA-bd_sf"/>
</dbReference>
<dbReference type="PANTHER" id="PTHR30363:SF44">
    <property type="entry name" value="AGA OPERON TRANSCRIPTIONAL REPRESSOR-RELATED"/>
    <property type="match status" value="1"/>
</dbReference>
<dbReference type="Pfam" id="PF08220">
    <property type="entry name" value="HTH_DeoR"/>
    <property type="match status" value="1"/>
</dbReference>
<evidence type="ECO:0000256" key="2">
    <source>
        <dbReference type="ARBA" id="ARBA00023125"/>
    </source>
</evidence>
<dbReference type="PROSITE" id="PS51000">
    <property type="entry name" value="HTH_DEOR_2"/>
    <property type="match status" value="1"/>
</dbReference>
<dbReference type="GO" id="GO:0003677">
    <property type="term" value="F:DNA binding"/>
    <property type="evidence" value="ECO:0007669"/>
    <property type="project" value="UniProtKB-KW"/>
</dbReference>
<dbReference type="SMART" id="SM00420">
    <property type="entry name" value="HTH_DEOR"/>
    <property type="match status" value="1"/>
</dbReference>
<keyword evidence="2" id="KW-0238">DNA-binding</keyword>
<name>Q6LIH3_PHOPR</name>
<organism evidence="5 6">
    <name type="scientific">Photobacterium profundum (strain SS9)</name>
    <dbReference type="NCBI Taxonomy" id="298386"/>
    <lineage>
        <taxon>Bacteria</taxon>
        <taxon>Pseudomonadati</taxon>
        <taxon>Pseudomonadota</taxon>
        <taxon>Gammaproteobacteria</taxon>
        <taxon>Vibrionales</taxon>
        <taxon>Vibrionaceae</taxon>
        <taxon>Photobacterium</taxon>
    </lineage>
</organism>
<dbReference type="NCBIfam" id="NF040755">
    <property type="entry name" value="AgaR"/>
    <property type="match status" value="1"/>
</dbReference>
<dbReference type="InterPro" id="IPR014036">
    <property type="entry name" value="DeoR-like_C"/>
</dbReference>
<proteinExistence type="predicted"/>
<dbReference type="InterPro" id="IPR018356">
    <property type="entry name" value="Tscrpt_reg_HTH_DeoR_CS"/>
</dbReference>
<dbReference type="PROSITE" id="PS00894">
    <property type="entry name" value="HTH_DEOR_1"/>
    <property type="match status" value="1"/>
</dbReference>
<accession>Q6LIH3</accession>
<dbReference type="Gene3D" id="3.40.50.1360">
    <property type="match status" value="1"/>
</dbReference>
<evidence type="ECO:0000256" key="3">
    <source>
        <dbReference type="ARBA" id="ARBA00023163"/>
    </source>
</evidence>
<evidence type="ECO:0000313" key="6">
    <source>
        <dbReference type="Proteomes" id="UP000000593"/>
    </source>
</evidence>
<dbReference type="InterPro" id="IPR036388">
    <property type="entry name" value="WH-like_DNA-bd_sf"/>
</dbReference>
<dbReference type="STRING" id="298386.PBPRB1035"/>
<dbReference type="RefSeq" id="WP_011221101.1">
    <property type="nucleotide sequence ID" value="NC_006371.1"/>
</dbReference>
<dbReference type="SUPFAM" id="SSF100950">
    <property type="entry name" value="NagB/RpiA/CoA transferase-like"/>
    <property type="match status" value="1"/>
</dbReference>
<dbReference type="InterPro" id="IPR050313">
    <property type="entry name" value="Carb_Metab_HTH_regulators"/>
</dbReference>
<keyword evidence="3" id="KW-0804">Transcription</keyword>
<reference evidence="6" key="1">
    <citation type="journal article" date="2005" name="Science">
        <title>Life at depth: Photobacterium profundum genome sequence and expression analysis.</title>
        <authorList>
            <person name="Vezzi A."/>
            <person name="Campanaro S."/>
            <person name="D'Angelo M."/>
            <person name="Simonato F."/>
            <person name="Vitulo N."/>
            <person name="Lauro F.M."/>
            <person name="Cestaro A."/>
            <person name="Malacrida G."/>
            <person name="Simionati B."/>
            <person name="Cannata N."/>
            <person name="Romualdi C."/>
            <person name="Bartlett D.H."/>
            <person name="Valle G."/>
        </authorList>
    </citation>
    <scope>NUCLEOTIDE SEQUENCE [LARGE SCALE GENOMIC DNA]</scope>
    <source>
        <strain evidence="6">ATCC BAA-1253 / SS9</strain>
    </source>
</reference>
<evidence type="ECO:0000313" key="5">
    <source>
        <dbReference type="EMBL" id="CAG22907.1"/>
    </source>
</evidence>
<dbReference type="AlphaFoldDB" id="Q6LIH3"/>
<dbReference type="InterPro" id="IPR001034">
    <property type="entry name" value="DeoR_HTH"/>
</dbReference>
<dbReference type="SMART" id="SM01134">
    <property type="entry name" value="DeoRC"/>
    <property type="match status" value="1"/>
</dbReference>
<dbReference type="InterPro" id="IPR047779">
    <property type="entry name" value="AgaR-like"/>
</dbReference>
<keyword evidence="6" id="KW-1185">Reference proteome</keyword>
<dbReference type="InterPro" id="IPR037171">
    <property type="entry name" value="NagB/RpiA_transferase-like"/>
</dbReference>
<gene>
    <name evidence="5" type="primary">S2921</name>
    <name evidence="5" type="ordered locus">PBPRB1035</name>
</gene>
<evidence type="ECO:0000256" key="1">
    <source>
        <dbReference type="ARBA" id="ARBA00023015"/>
    </source>
</evidence>
<protein>
    <submittedName>
        <fullName evidence="5">Hypothetical transcriptional regulator GlpR</fullName>
    </submittedName>
</protein>
<feature type="domain" description="HTH deoR-type" evidence="4">
    <location>
        <begin position="13"/>
        <end position="68"/>
    </location>
</feature>
<keyword evidence="1" id="KW-0805">Transcription regulation</keyword>